<feature type="coiled-coil region" evidence="1">
    <location>
        <begin position="368"/>
        <end position="402"/>
    </location>
</feature>
<evidence type="ECO:0000313" key="3">
    <source>
        <dbReference type="Proteomes" id="UP001516400"/>
    </source>
</evidence>
<organism evidence="2 3">
    <name type="scientific">Cryptolaemus montrouzieri</name>
    <dbReference type="NCBI Taxonomy" id="559131"/>
    <lineage>
        <taxon>Eukaryota</taxon>
        <taxon>Metazoa</taxon>
        <taxon>Ecdysozoa</taxon>
        <taxon>Arthropoda</taxon>
        <taxon>Hexapoda</taxon>
        <taxon>Insecta</taxon>
        <taxon>Pterygota</taxon>
        <taxon>Neoptera</taxon>
        <taxon>Endopterygota</taxon>
        <taxon>Coleoptera</taxon>
        <taxon>Polyphaga</taxon>
        <taxon>Cucujiformia</taxon>
        <taxon>Coccinelloidea</taxon>
        <taxon>Coccinellidae</taxon>
        <taxon>Scymninae</taxon>
        <taxon>Scymnini</taxon>
        <taxon>Cryptolaemus</taxon>
    </lineage>
</organism>
<keyword evidence="3" id="KW-1185">Reference proteome</keyword>
<dbReference type="AlphaFoldDB" id="A0ABD2ML82"/>
<accession>A0ABD2ML82</accession>
<sequence>MILIDNYEYLIKDLTLEIQTFQIEYSDLNSKIKNVVAENDKLTKDITYLINKQQVSDNDTLLSDSHKIENLKKQLSLIVSEKDYTMQLWQNAVATIDHLEDELRIFQENKNDYVSKAEVLKLKNECKSKIKDLEDELVTTKTAFAMKDTVDFSETRKADFLMNQDSSTKIIQNLEEEILALQHRLKQSDKIKNELTRTINKQNKKIQNLEDKNKEYVVKVNEAVQIVEAACMEKDFALMREREAKDEMAKVSKSLLDVIEQAETKLKSEVAQVKSDFNSNLKNVLEDLKKAHSDSLLKQKEINTYAKQCALLENEIERLQNKMSQADMDCDKTSKLLVLEKNLEKTFQKLLTSEKENIILNAEISRLKSDMEDMVRHFEKDIKKKEIEKTSLHNKIALMKDEMKEGIKSI</sequence>
<keyword evidence="1" id="KW-0175">Coiled coil</keyword>
<dbReference type="InterPro" id="IPR038911">
    <property type="entry name" value="SCLT1"/>
</dbReference>
<reference evidence="2 3" key="1">
    <citation type="journal article" date="2021" name="BMC Biol.">
        <title>Horizontally acquired antibacterial genes associated with adaptive radiation of ladybird beetles.</title>
        <authorList>
            <person name="Li H.S."/>
            <person name="Tang X.F."/>
            <person name="Huang Y.H."/>
            <person name="Xu Z.Y."/>
            <person name="Chen M.L."/>
            <person name="Du X.Y."/>
            <person name="Qiu B.Y."/>
            <person name="Chen P.T."/>
            <person name="Zhang W."/>
            <person name="Slipinski A."/>
            <person name="Escalona H.E."/>
            <person name="Waterhouse R.M."/>
            <person name="Zwick A."/>
            <person name="Pang H."/>
        </authorList>
    </citation>
    <scope>NUCLEOTIDE SEQUENCE [LARGE SCALE GENOMIC DNA]</scope>
    <source>
        <strain evidence="2">SYSU2018</strain>
    </source>
</reference>
<name>A0ABD2ML82_9CUCU</name>
<feature type="coiled-coil region" evidence="1">
    <location>
        <begin position="302"/>
        <end position="336"/>
    </location>
</feature>
<evidence type="ECO:0000256" key="1">
    <source>
        <dbReference type="SAM" id="Coils"/>
    </source>
</evidence>
<feature type="coiled-coil region" evidence="1">
    <location>
        <begin position="171"/>
        <end position="226"/>
    </location>
</feature>
<evidence type="ECO:0000313" key="2">
    <source>
        <dbReference type="EMBL" id="KAL3267128.1"/>
    </source>
</evidence>
<feature type="coiled-coil region" evidence="1">
    <location>
        <begin position="4"/>
        <end position="45"/>
    </location>
</feature>
<dbReference type="PANTHER" id="PTHR35970">
    <property type="entry name" value="SODIUM CHANNEL AND CLATHRIN LINKER 1"/>
    <property type="match status" value="1"/>
</dbReference>
<comment type="caution">
    <text evidence="2">The sequence shown here is derived from an EMBL/GenBank/DDBJ whole genome shotgun (WGS) entry which is preliminary data.</text>
</comment>
<dbReference type="Proteomes" id="UP001516400">
    <property type="component" value="Unassembled WGS sequence"/>
</dbReference>
<feature type="coiled-coil region" evidence="1">
    <location>
        <begin position="96"/>
        <end position="143"/>
    </location>
</feature>
<proteinExistence type="predicted"/>
<gene>
    <name evidence="2" type="ORF">HHI36_011268</name>
</gene>
<dbReference type="EMBL" id="JABFTP020000001">
    <property type="protein sequence ID" value="KAL3267128.1"/>
    <property type="molecule type" value="Genomic_DNA"/>
</dbReference>
<protein>
    <submittedName>
        <fullName evidence="2">Uncharacterized protein</fullName>
    </submittedName>
</protein>
<dbReference type="PANTHER" id="PTHR35970:SF1">
    <property type="entry name" value="SODIUM CHANNEL AND CLATHRIN LINKER 1"/>
    <property type="match status" value="1"/>
</dbReference>